<feature type="signal peptide" evidence="1">
    <location>
        <begin position="1"/>
        <end position="19"/>
    </location>
</feature>
<keyword evidence="1" id="KW-0732">Signal</keyword>
<proteinExistence type="predicted"/>
<organism evidence="2 3">
    <name type="scientific">Metallibacterium scheffleri</name>
    <dbReference type="NCBI Taxonomy" id="993689"/>
    <lineage>
        <taxon>Bacteria</taxon>
        <taxon>Pseudomonadati</taxon>
        <taxon>Pseudomonadota</taxon>
        <taxon>Gammaproteobacteria</taxon>
        <taxon>Lysobacterales</taxon>
        <taxon>Rhodanobacteraceae</taxon>
        <taxon>Metallibacterium</taxon>
    </lineage>
</organism>
<dbReference type="Proteomes" id="UP000307749">
    <property type="component" value="Unassembled WGS sequence"/>
</dbReference>
<dbReference type="RefSeq" id="WP_081127156.1">
    <property type="nucleotide sequence ID" value="NZ_DAHXOC010000005.1"/>
</dbReference>
<evidence type="ECO:0000256" key="1">
    <source>
        <dbReference type="SAM" id="SignalP"/>
    </source>
</evidence>
<protein>
    <recommendedName>
        <fullName evidence="4">Autotransporter domain-containing protein</fullName>
    </recommendedName>
</protein>
<feature type="chain" id="PRO_5020890907" description="Autotransporter domain-containing protein" evidence="1">
    <location>
        <begin position="20"/>
        <end position="187"/>
    </location>
</feature>
<reference evidence="2 3" key="1">
    <citation type="submission" date="2017-02" db="EMBL/GenBank/DDBJ databases">
        <title>Whole genome sequencing of Metallibacterium scheffleri DSM 24874 (T).</title>
        <authorList>
            <person name="Kumar S."/>
            <person name="Patil P."/>
            <person name="Patil P.B."/>
        </authorList>
    </citation>
    <scope>NUCLEOTIDE SEQUENCE [LARGE SCALE GENOMIC DNA]</scope>
    <source>
        <strain evidence="2 3">DSM 24874</strain>
    </source>
</reference>
<accession>A0A4S3KFK0</accession>
<evidence type="ECO:0000313" key="3">
    <source>
        <dbReference type="Proteomes" id="UP000307749"/>
    </source>
</evidence>
<evidence type="ECO:0008006" key="4">
    <source>
        <dbReference type="Google" id="ProtNLM"/>
    </source>
</evidence>
<gene>
    <name evidence="2" type="ORF">B1806_15175</name>
</gene>
<comment type="caution">
    <text evidence="2">The sequence shown here is derived from an EMBL/GenBank/DDBJ whole genome shotgun (WGS) entry which is preliminary data.</text>
</comment>
<sequence length="187" mass="19120">MNRIAIAMCLVLLAASTWAADAATAPPPARSAAPVLDLQLPMQSYASVLATPALASSTTATPTDTRVSPAAAAQSQAAASLDGSKPLVWGSLSTGVGYAKGWGSSSWQSANVNATKLFGSPEHPWSVTGSVAGGLGYSHAFGTSQWEGASVQMSKAFGSASHPFIFSMGVSTTHWRTLGNGNWPRNP</sequence>
<keyword evidence="3" id="KW-1185">Reference proteome</keyword>
<evidence type="ECO:0000313" key="2">
    <source>
        <dbReference type="EMBL" id="THD07316.1"/>
    </source>
</evidence>
<name>A0A4S3KFK0_9GAMM</name>
<dbReference type="AlphaFoldDB" id="A0A4S3KFK0"/>
<dbReference type="EMBL" id="MWQO01000062">
    <property type="protein sequence ID" value="THD07316.1"/>
    <property type="molecule type" value="Genomic_DNA"/>
</dbReference>